<dbReference type="AlphaFoldDB" id="X1EWS0"/>
<gene>
    <name evidence="1" type="ORF">S03H2_25982</name>
</gene>
<proteinExistence type="predicted"/>
<accession>X1EWS0</accession>
<evidence type="ECO:0000313" key="1">
    <source>
        <dbReference type="EMBL" id="GAH37851.1"/>
    </source>
</evidence>
<feature type="non-terminal residue" evidence="1">
    <location>
        <position position="63"/>
    </location>
</feature>
<protein>
    <submittedName>
        <fullName evidence="1">Uncharacterized protein</fullName>
    </submittedName>
</protein>
<reference evidence="1" key="1">
    <citation type="journal article" date="2014" name="Front. Microbiol.">
        <title>High frequency of phylogenetically diverse reductive dehalogenase-homologous genes in deep subseafloor sedimentary metagenomes.</title>
        <authorList>
            <person name="Kawai M."/>
            <person name="Futagami T."/>
            <person name="Toyoda A."/>
            <person name="Takaki Y."/>
            <person name="Nishi S."/>
            <person name="Hori S."/>
            <person name="Arai W."/>
            <person name="Tsubouchi T."/>
            <person name="Morono Y."/>
            <person name="Uchiyama I."/>
            <person name="Ito T."/>
            <person name="Fujiyama A."/>
            <person name="Inagaki F."/>
            <person name="Takami H."/>
        </authorList>
    </citation>
    <scope>NUCLEOTIDE SEQUENCE</scope>
    <source>
        <strain evidence="1">Expedition CK06-06</strain>
    </source>
</reference>
<organism evidence="1">
    <name type="scientific">marine sediment metagenome</name>
    <dbReference type="NCBI Taxonomy" id="412755"/>
    <lineage>
        <taxon>unclassified sequences</taxon>
        <taxon>metagenomes</taxon>
        <taxon>ecological metagenomes</taxon>
    </lineage>
</organism>
<name>X1EWS0_9ZZZZ</name>
<sequence>MLRQLTDLLRRAMAGEIGRRGADDHVLARETARDHAGHVLERAGADRKITTALGKIQEGIAER</sequence>
<comment type="caution">
    <text evidence="1">The sequence shown here is derived from an EMBL/GenBank/DDBJ whole genome shotgun (WGS) entry which is preliminary data.</text>
</comment>
<dbReference type="EMBL" id="BARU01014882">
    <property type="protein sequence ID" value="GAH37851.1"/>
    <property type="molecule type" value="Genomic_DNA"/>
</dbReference>